<keyword evidence="2 3" id="KW-0143">Chaperone</keyword>
<dbReference type="SUPFAM" id="SSF58014">
    <property type="entry name" value="Coiled-coil domain of nucleotide exchange factor GrpE"/>
    <property type="match status" value="1"/>
</dbReference>
<keyword evidence="3" id="KW-0963">Cytoplasm</keyword>
<dbReference type="EMBL" id="MHOO01000007">
    <property type="protein sequence ID" value="OGZ64250.1"/>
    <property type="molecule type" value="Genomic_DNA"/>
</dbReference>
<comment type="similarity">
    <text evidence="1 3 5">Belongs to the GrpE family.</text>
</comment>
<dbReference type="InterPro" id="IPR009012">
    <property type="entry name" value="GrpE_head"/>
</dbReference>
<accession>A0A1G2HPS5</accession>
<comment type="caution">
    <text evidence="7">The sequence shown here is derived from an EMBL/GenBank/DDBJ whole genome shotgun (WGS) entry which is preliminary data.</text>
</comment>
<evidence type="ECO:0000313" key="7">
    <source>
        <dbReference type="EMBL" id="OGZ64250.1"/>
    </source>
</evidence>
<evidence type="ECO:0000256" key="2">
    <source>
        <dbReference type="ARBA" id="ARBA00023186"/>
    </source>
</evidence>
<evidence type="ECO:0000256" key="5">
    <source>
        <dbReference type="RuleBase" id="RU004478"/>
    </source>
</evidence>
<dbReference type="SUPFAM" id="SSF51064">
    <property type="entry name" value="Head domain of nucleotide exchange factor GrpE"/>
    <property type="match status" value="1"/>
</dbReference>
<dbReference type="InterPro" id="IPR000740">
    <property type="entry name" value="GrpE"/>
</dbReference>
<dbReference type="PROSITE" id="PS01071">
    <property type="entry name" value="GRPE"/>
    <property type="match status" value="1"/>
</dbReference>
<proteinExistence type="inferred from homology"/>
<dbReference type="AlphaFoldDB" id="A0A1G2HPS5"/>
<comment type="function">
    <text evidence="3 4">Participates actively in the response to hyperosmotic and heat shock by preventing the aggregation of stress-denatured proteins, in association with DnaK and GrpE. It is the nucleotide exchange factor for DnaK and may function as a thermosensor. Unfolded proteins bind initially to DnaJ; upon interaction with the DnaJ-bound protein, DnaK hydrolyzes its bound ATP, resulting in the formation of a stable complex. GrpE releases ADP from DnaK; ATP binding to DnaK triggers the release of the substrate protein, thus completing the reaction cycle. Several rounds of ATP-dependent interactions between DnaJ, DnaK and GrpE are required for fully efficient folding.</text>
</comment>
<evidence type="ECO:0000256" key="1">
    <source>
        <dbReference type="ARBA" id="ARBA00009054"/>
    </source>
</evidence>
<dbReference type="PANTHER" id="PTHR21237:SF23">
    <property type="entry name" value="GRPE PROTEIN HOMOLOG, MITOCHONDRIAL"/>
    <property type="match status" value="1"/>
</dbReference>
<dbReference type="GO" id="GO:0005737">
    <property type="term" value="C:cytoplasm"/>
    <property type="evidence" value="ECO:0007669"/>
    <property type="project" value="UniProtKB-SubCell"/>
</dbReference>
<evidence type="ECO:0000256" key="4">
    <source>
        <dbReference type="RuleBase" id="RU000639"/>
    </source>
</evidence>
<dbReference type="CDD" id="cd00446">
    <property type="entry name" value="GrpE"/>
    <property type="match status" value="1"/>
</dbReference>
<dbReference type="Pfam" id="PF01025">
    <property type="entry name" value="GrpE"/>
    <property type="match status" value="1"/>
</dbReference>
<dbReference type="InterPro" id="IPR013805">
    <property type="entry name" value="GrpE_CC"/>
</dbReference>
<protein>
    <recommendedName>
        <fullName evidence="3 4">Protein GrpE</fullName>
    </recommendedName>
    <alternativeName>
        <fullName evidence="3">HSP-70 cofactor</fullName>
    </alternativeName>
</protein>
<dbReference type="GO" id="GO:0042803">
    <property type="term" value="F:protein homodimerization activity"/>
    <property type="evidence" value="ECO:0007669"/>
    <property type="project" value="InterPro"/>
</dbReference>
<dbReference type="HAMAP" id="MF_01151">
    <property type="entry name" value="GrpE"/>
    <property type="match status" value="1"/>
</dbReference>
<comment type="subcellular location">
    <subcellularLocation>
        <location evidence="3">Cytoplasm</location>
    </subcellularLocation>
</comment>
<dbReference type="Gene3D" id="3.90.20.20">
    <property type="match status" value="1"/>
</dbReference>
<dbReference type="PRINTS" id="PR00773">
    <property type="entry name" value="GRPEPROTEIN"/>
</dbReference>
<dbReference type="Gene3D" id="2.30.22.10">
    <property type="entry name" value="Head domain of nucleotide exchange factor GrpE"/>
    <property type="match status" value="1"/>
</dbReference>
<dbReference type="GO" id="GO:0051087">
    <property type="term" value="F:protein-folding chaperone binding"/>
    <property type="evidence" value="ECO:0007669"/>
    <property type="project" value="InterPro"/>
</dbReference>
<evidence type="ECO:0000313" key="8">
    <source>
        <dbReference type="Proteomes" id="UP000176855"/>
    </source>
</evidence>
<name>A0A1G2HPS5_9BACT</name>
<gene>
    <name evidence="3" type="primary">grpE</name>
    <name evidence="7" type="ORF">A2730_02335</name>
</gene>
<dbReference type="GO" id="GO:0006457">
    <property type="term" value="P:protein folding"/>
    <property type="evidence" value="ECO:0007669"/>
    <property type="project" value="InterPro"/>
</dbReference>
<dbReference type="GO" id="GO:0000774">
    <property type="term" value="F:adenyl-nucleotide exchange factor activity"/>
    <property type="evidence" value="ECO:0007669"/>
    <property type="project" value="InterPro"/>
</dbReference>
<comment type="subunit">
    <text evidence="3">Homodimer.</text>
</comment>
<feature type="region of interest" description="Disordered" evidence="6">
    <location>
        <begin position="1"/>
        <end position="20"/>
    </location>
</feature>
<feature type="compositionally biased region" description="Polar residues" evidence="6">
    <location>
        <begin position="7"/>
        <end position="16"/>
    </location>
</feature>
<evidence type="ECO:0000256" key="3">
    <source>
        <dbReference type="HAMAP-Rule" id="MF_01151"/>
    </source>
</evidence>
<dbReference type="STRING" id="1802202.A2730_02335"/>
<dbReference type="PANTHER" id="PTHR21237">
    <property type="entry name" value="GRPE PROTEIN"/>
    <property type="match status" value="1"/>
</dbReference>
<reference evidence="7 8" key="1">
    <citation type="journal article" date="2016" name="Nat. Commun.">
        <title>Thousands of microbial genomes shed light on interconnected biogeochemical processes in an aquifer system.</title>
        <authorList>
            <person name="Anantharaman K."/>
            <person name="Brown C.T."/>
            <person name="Hug L.A."/>
            <person name="Sharon I."/>
            <person name="Castelle C.J."/>
            <person name="Probst A.J."/>
            <person name="Thomas B.C."/>
            <person name="Singh A."/>
            <person name="Wilkins M.J."/>
            <person name="Karaoz U."/>
            <person name="Brodie E.L."/>
            <person name="Williams K.H."/>
            <person name="Hubbard S.S."/>
            <person name="Banfield J.F."/>
        </authorList>
    </citation>
    <scope>NUCLEOTIDE SEQUENCE [LARGE SCALE GENOMIC DNA]</scope>
</reference>
<evidence type="ECO:0000256" key="6">
    <source>
        <dbReference type="SAM" id="MobiDB-lite"/>
    </source>
</evidence>
<sequence>MAEENIQDTQDNVSESIQKEADELQECKKKRDEYLNNWKRSAADFINYKKEEMERIGFLAKYAKEDVIYKILPILDSFYLAEKQLPEKLKRGEEGTPQSIEWTKGFLQIQNQIAEFLKKEGIEEVQTVGKPFDPNCMEVVEEVEGGASGIVAEELQKGYIMQGKVLRPAKVKISK</sequence>
<dbReference type="GO" id="GO:0051082">
    <property type="term" value="F:unfolded protein binding"/>
    <property type="evidence" value="ECO:0007669"/>
    <property type="project" value="TreeGrafter"/>
</dbReference>
<keyword evidence="3 4" id="KW-0346">Stress response</keyword>
<organism evidence="7 8">
    <name type="scientific">Candidatus Staskawiczbacteria bacterium RIFCSPHIGHO2_01_FULL_39_25</name>
    <dbReference type="NCBI Taxonomy" id="1802202"/>
    <lineage>
        <taxon>Bacteria</taxon>
        <taxon>Candidatus Staskawicziibacteriota</taxon>
    </lineage>
</organism>
<dbReference type="Proteomes" id="UP000176855">
    <property type="component" value="Unassembled WGS sequence"/>
</dbReference>